<dbReference type="Pfam" id="PF05869">
    <property type="entry name" value="Dam"/>
    <property type="match status" value="1"/>
</dbReference>
<dbReference type="InterPro" id="IPR008593">
    <property type="entry name" value="Dam_MeTrfase"/>
</dbReference>
<accession>D8U7M0</accession>
<dbReference type="EMBL" id="GL378365">
    <property type="protein sequence ID" value="EFJ44324.1"/>
    <property type="molecule type" value="Genomic_DNA"/>
</dbReference>
<evidence type="ECO:0000313" key="2">
    <source>
        <dbReference type="Proteomes" id="UP000001058"/>
    </source>
</evidence>
<protein>
    <submittedName>
        <fullName evidence="1">Uncharacterized protein</fullName>
    </submittedName>
</protein>
<dbReference type="AlphaFoldDB" id="D8U7M0"/>
<dbReference type="Proteomes" id="UP000001058">
    <property type="component" value="Unassembled WGS sequence"/>
</dbReference>
<dbReference type="GO" id="GO:0009307">
    <property type="term" value="P:DNA restriction-modification system"/>
    <property type="evidence" value="ECO:0007669"/>
    <property type="project" value="InterPro"/>
</dbReference>
<dbReference type="RefSeq" id="XP_002954683.1">
    <property type="nucleotide sequence ID" value="XM_002954637.1"/>
</dbReference>
<gene>
    <name evidence="1" type="ORF">VOLCADRAFT_106473</name>
</gene>
<dbReference type="KEGG" id="vcn:VOLCADRAFT_106473"/>
<name>D8U7M0_VOLCA</name>
<dbReference type="InParanoid" id="D8U7M0"/>
<reference evidence="1 2" key="1">
    <citation type="journal article" date="2010" name="Science">
        <title>Genomic analysis of organismal complexity in the multicellular green alga Volvox carteri.</title>
        <authorList>
            <person name="Prochnik S.E."/>
            <person name="Umen J."/>
            <person name="Nedelcu A.M."/>
            <person name="Hallmann A."/>
            <person name="Miller S.M."/>
            <person name="Nishii I."/>
            <person name="Ferris P."/>
            <person name="Kuo A."/>
            <person name="Mitros T."/>
            <person name="Fritz-Laylin L.K."/>
            <person name="Hellsten U."/>
            <person name="Chapman J."/>
            <person name="Simakov O."/>
            <person name="Rensing S.A."/>
            <person name="Terry A."/>
            <person name="Pangilinan J."/>
            <person name="Kapitonov V."/>
            <person name="Jurka J."/>
            <person name="Salamov A."/>
            <person name="Shapiro H."/>
            <person name="Schmutz J."/>
            <person name="Grimwood J."/>
            <person name="Lindquist E."/>
            <person name="Lucas S."/>
            <person name="Grigoriev I.V."/>
            <person name="Schmitt R."/>
            <person name="Kirk D."/>
            <person name="Rokhsar D.S."/>
        </authorList>
    </citation>
    <scope>NUCLEOTIDE SEQUENCE [LARGE SCALE GENOMIC DNA]</scope>
    <source>
        <strain evidence="2">f. Nagariensis / Eve</strain>
    </source>
</reference>
<evidence type="ECO:0000313" key="1">
    <source>
        <dbReference type="EMBL" id="EFJ44324.1"/>
    </source>
</evidence>
<proteinExistence type="predicted"/>
<dbReference type="GO" id="GO:0009007">
    <property type="term" value="F:site-specific DNA-methyltransferase (adenine-specific) activity"/>
    <property type="evidence" value="ECO:0007669"/>
    <property type="project" value="InterPro"/>
</dbReference>
<keyword evidence="2" id="KW-1185">Reference proteome</keyword>
<dbReference type="GO" id="GO:0003677">
    <property type="term" value="F:DNA binding"/>
    <property type="evidence" value="ECO:0007669"/>
    <property type="project" value="InterPro"/>
</dbReference>
<sequence length="528" mass="57945">MLRGGGGPALLPQPAKLVAHAVSAQSPTPLLIHVTAQTATKVYRPNPEVRLTGATPLDGSKMWAVEVGGHEFDHDRATHLQQREGLDQTMNGGENCVNLALVHKYPVNADEPPPLDQRVFSVISVNANKDGSIVYAAEAGGSSDQAVPGLICCQVRRVVGTQRRPMRVRGRGLAWLLAVVIKCWARGEHGRWNWRRWGLPPLVHQVVVVAKDETRSEHGGLTSRPMWPMPGSRRLQVAIGRSMPVPQYERLVRPLTRCEPGVARLAWERVLRYHNEEGRRMTAELVVSCIQEVGTASTVAQSDSEDESGMADVVAPVTAVSRANGHDEDAVPAGSRPIFLQSASVEWYTPQCILDKVAEMFGPGGIDLDPCSSEAANTRVKAGRFFDVALDGLSEACRWEGNVFVNPPFGSRGVLSMQNLFFERCVKEYRQGAVKQAVVLLKAAVGYKWFRAVLEWPVCFLWERLAFVQPQHTSVGEESELKWGSRVQNPHGSVVVYLGTNVDKFVRIFGDIGSIAGANAWAHQNSPR</sequence>
<organism evidence="2">
    <name type="scientific">Volvox carteri f. nagariensis</name>
    <dbReference type="NCBI Taxonomy" id="3068"/>
    <lineage>
        <taxon>Eukaryota</taxon>
        <taxon>Viridiplantae</taxon>
        <taxon>Chlorophyta</taxon>
        <taxon>core chlorophytes</taxon>
        <taxon>Chlorophyceae</taxon>
        <taxon>CS clade</taxon>
        <taxon>Chlamydomonadales</taxon>
        <taxon>Volvocaceae</taxon>
        <taxon>Volvox</taxon>
    </lineage>
</organism>
<dbReference type="GeneID" id="9626163"/>